<dbReference type="GO" id="GO:0019432">
    <property type="term" value="P:triglyceride biosynthetic process"/>
    <property type="evidence" value="ECO:0007669"/>
    <property type="project" value="UniProtKB-UniPathway"/>
</dbReference>
<dbReference type="RefSeq" id="WP_109600445.1">
    <property type="nucleotide sequence ID" value="NZ_BONA01000076.1"/>
</dbReference>
<dbReference type="AlphaFoldDB" id="A0A316F587"/>
<evidence type="ECO:0000259" key="12">
    <source>
        <dbReference type="Pfam" id="PF06974"/>
    </source>
</evidence>
<evidence type="ECO:0000259" key="11">
    <source>
        <dbReference type="Pfam" id="PF03007"/>
    </source>
</evidence>
<feature type="domain" description="O-acyltransferase WSD1 C-terminal" evidence="12">
    <location>
        <begin position="304"/>
        <end position="436"/>
    </location>
</feature>
<evidence type="ECO:0000256" key="5">
    <source>
        <dbReference type="ARBA" id="ARBA00022516"/>
    </source>
</evidence>
<evidence type="ECO:0000313" key="14">
    <source>
        <dbReference type="Proteomes" id="UP000245697"/>
    </source>
</evidence>
<keyword evidence="9 13" id="KW-0012">Acyltransferase</keyword>
<evidence type="ECO:0000256" key="10">
    <source>
        <dbReference type="ARBA" id="ARBA00048109"/>
    </source>
</evidence>
<dbReference type="SUPFAM" id="SSF52777">
    <property type="entry name" value="CoA-dependent acyltransferases"/>
    <property type="match status" value="2"/>
</dbReference>
<dbReference type="GO" id="GO:0004144">
    <property type="term" value="F:diacylglycerol O-acyltransferase activity"/>
    <property type="evidence" value="ECO:0007669"/>
    <property type="project" value="UniProtKB-EC"/>
</dbReference>
<keyword evidence="8" id="KW-0443">Lipid metabolism</keyword>
<evidence type="ECO:0000313" key="13">
    <source>
        <dbReference type="EMBL" id="PWK39824.1"/>
    </source>
</evidence>
<name>A0A316F587_9ACTN</name>
<dbReference type="GO" id="GO:0071731">
    <property type="term" value="P:response to nitric oxide"/>
    <property type="evidence" value="ECO:0007669"/>
    <property type="project" value="TreeGrafter"/>
</dbReference>
<evidence type="ECO:0000256" key="2">
    <source>
        <dbReference type="ARBA" id="ARBA00005189"/>
    </source>
</evidence>
<comment type="catalytic activity">
    <reaction evidence="10">
        <text>an acyl-CoA + a 1,2-diacyl-sn-glycerol = a triacyl-sn-glycerol + CoA</text>
        <dbReference type="Rhea" id="RHEA:10868"/>
        <dbReference type="ChEBI" id="CHEBI:17815"/>
        <dbReference type="ChEBI" id="CHEBI:57287"/>
        <dbReference type="ChEBI" id="CHEBI:58342"/>
        <dbReference type="ChEBI" id="CHEBI:64615"/>
        <dbReference type="EC" id="2.3.1.20"/>
    </reaction>
</comment>
<keyword evidence="7" id="KW-0319">Glycerol metabolism</keyword>
<dbReference type="Pfam" id="PF03007">
    <property type="entry name" value="WS_DGAT_cat"/>
    <property type="match status" value="2"/>
</dbReference>
<comment type="caution">
    <text evidence="13">The sequence shown here is derived from an EMBL/GenBank/DDBJ whole genome shotgun (WGS) entry which is preliminary data.</text>
</comment>
<dbReference type="InterPro" id="IPR009721">
    <property type="entry name" value="O-acyltransferase_WSD1_C"/>
</dbReference>
<reference evidence="13 14" key="1">
    <citation type="submission" date="2018-05" db="EMBL/GenBank/DDBJ databases">
        <title>Genomic Encyclopedia of Archaeal and Bacterial Type Strains, Phase II (KMG-II): from individual species to whole genera.</title>
        <authorList>
            <person name="Goeker M."/>
        </authorList>
    </citation>
    <scope>NUCLEOTIDE SEQUENCE [LARGE SCALE GENOMIC DNA]</scope>
    <source>
        <strain evidence="13 14">DSM 45184</strain>
    </source>
</reference>
<feature type="domain" description="O-acyltransferase WSD1-like N-terminal" evidence="11">
    <location>
        <begin position="219"/>
        <end position="262"/>
    </location>
</feature>
<keyword evidence="5" id="KW-0444">Lipid biosynthesis</keyword>
<dbReference type="EMBL" id="QGGR01000021">
    <property type="protein sequence ID" value="PWK39824.1"/>
    <property type="molecule type" value="Genomic_DNA"/>
</dbReference>
<organism evidence="13 14">
    <name type="scientific">Actinoplanes xinjiangensis</name>
    <dbReference type="NCBI Taxonomy" id="512350"/>
    <lineage>
        <taxon>Bacteria</taxon>
        <taxon>Bacillati</taxon>
        <taxon>Actinomycetota</taxon>
        <taxon>Actinomycetes</taxon>
        <taxon>Micromonosporales</taxon>
        <taxon>Micromonosporaceae</taxon>
        <taxon>Actinoplanes</taxon>
    </lineage>
</organism>
<dbReference type="InterPro" id="IPR004255">
    <property type="entry name" value="O-acyltransferase_WSD1_N"/>
</dbReference>
<dbReference type="UniPathway" id="UPA00282"/>
<evidence type="ECO:0000256" key="1">
    <source>
        <dbReference type="ARBA" id="ARBA00004771"/>
    </source>
</evidence>
<dbReference type="Pfam" id="PF06974">
    <property type="entry name" value="WS_DGAT_C"/>
    <property type="match status" value="1"/>
</dbReference>
<dbReference type="Proteomes" id="UP000245697">
    <property type="component" value="Unassembled WGS sequence"/>
</dbReference>
<evidence type="ECO:0000256" key="3">
    <source>
        <dbReference type="ARBA" id="ARBA00009587"/>
    </source>
</evidence>
<dbReference type="EC" id="2.3.1.20" evidence="4"/>
<evidence type="ECO:0000256" key="4">
    <source>
        <dbReference type="ARBA" id="ARBA00013244"/>
    </source>
</evidence>
<feature type="domain" description="O-acyltransferase WSD1-like N-terminal" evidence="11">
    <location>
        <begin position="29"/>
        <end position="209"/>
    </location>
</feature>
<comment type="pathway">
    <text evidence="2">Lipid metabolism.</text>
</comment>
<comment type="similarity">
    <text evidence="3">Belongs to the long-chain O-acyltransferase family.</text>
</comment>
<dbReference type="Gene3D" id="3.30.559.10">
    <property type="entry name" value="Chloramphenicol acetyltransferase-like domain"/>
    <property type="match status" value="1"/>
</dbReference>
<dbReference type="InterPro" id="IPR023213">
    <property type="entry name" value="CAT-like_dom_sf"/>
</dbReference>
<sequence>MALGYLYGGPALVRTAVGRETVMRSQAELSAEDVLNLTVETAGTPVNVAAVAVLDGDTLLDGAGRLRTAEIRSFVASRLPAVPRLRQTPVLPGLFGGPPRWRNVTRFRIEDHVQVAELTETGGEDALLILAARLIARPFERSQPLWRLWLVPGLPERRVGVVFLLHHVVADGMASIQMITSLLGATPQPMAAPPFRPLTPPPGDRRGHAADGLLILARSWWAPRSSLNALVGTRRRVVCLHLDLAAAKAIAHRHGGTVNDVVLALAAGGVRALLHGRGDPLAALHVTTSVAVSLRTPGMAPETGNRTGGFLVRLPIAEPGPAERLRHLAVSTAEAKRSQSVTAGNRILVALARLGVVRWLSRHQRATQVMESNMVGPPATVTMLGAPVLDVVAVGSLVGNVALSVVTLSYAGRLNITVHADAAAFPDLPVLLAGIRHDWAVLAADISS</sequence>
<dbReference type="GO" id="GO:0051701">
    <property type="term" value="P:biological process involved in interaction with host"/>
    <property type="evidence" value="ECO:0007669"/>
    <property type="project" value="TreeGrafter"/>
</dbReference>
<proteinExistence type="inferred from homology"/>
<evidence type="ECO:0000256" key="6">
    <source>
        <dbReference type="ARBA" id="ARBA00022679"/>
    </source>
</evidence>
<dbReference type="GO" id="GO:0005886">
    <property type="term" value="C:plasma membrane"/>
    <property type="evidence" value="ECO:0007669"/>
    <property type="project" value="TreeGrafter"/>
</dbReference>
<comment type="pathway">
    <text evidence="1">Glycerolipid metabolism; triacylglycerol biosynthesis.</text>
</comment>
<dbReference type="GO" id="GO:0006071">
    <property type="term" value="P:glycerol metabolic process"/>
    <property type="evidence" value="ECO:0007669"/>
    <property type="project" value="UniProtKB-KW"/>
</dbReference>
<keyword evidence="6 13" id="KW-0808">Transferase</keyword>
<evidence type="ECO:0000256" key="7">
    <source>
        <dbReference type="ARBA" id="ARBA00022798"/>
    </source>
</evidence>
<evidence type="ECO:0000256" key="9">
    <source>
        <dbReference type="ARBA" id="ARBA00023315"/>
    </source>
</evidence>
<dbReference type="InterPro" id="IPR045034">
    <property type="entry name" value="O-acyltransferase_WSD1-like"/>
</dbReference>
<dbReference type="GO" id="GO:0001666">
    <property type="term" value="P:response to hypoxia"/>
    <property type="evidence" value="ECO:0007669"/>
    <property type="project" value="TreeGrafter"/>
</dbReference>
<keyword evidence="14" id="KW-1185">Reference proteome</keyword>
<evidence type="ECO:0000256" key="8">
    <source>
        <dbReference type="ARBA" id="ARBA00023098"/>
    </source>
</evidence>
<protein>
    <recommendedName>
        <fullName evidence="4">diacylglycerol O-acyltransferase</fullName>
        <ecNumber evidence="4">2.3.1.20</ecNumber>
    </recommendedName>
</protein>
<gene>
    <name evidence="13" type="ORF">BC793_12191</name>
</gene>
<accession>A0A316F587</accession>
<dbReference type="PANTHER" id="PTHR31650:SF1">
    <property type="entry name" value="WAX ESTER SYNTHASE_DIACYLGLYCEROL ACYLTRANSFERASE 4-RELATED"/>
    <property type="match status" value="1"/>
</dbReference>
<dbReference type="PANTHER" id="PTHR31650">
    <property type="entry name" value="O-ACYLTRANSFERASE (WSD1-LIKE) FAMILY PROTEIN"/>
    <property type="match status" value="1"/>
</dbReference>